<protein>
    <submittedName>
        <fullName evidence="1">Uncharacterized protein</fullName>
    </submittedName>
</protein>
<sequence>MAEFACLKDLAKISTLSKSFNFSCSFIFVVAYFGEAILKVSAFGHASGVGFPTPARFQIHERQEVEASASEEIMMKKARYEEAATTAEVGEGRVTSISELTPTIQSTSEMDFTNHPSFFSSALHGSCFASLCCYAENTFVDVRSHGVDNAYCSTSFD</sequence>
<name>A0A5P1FJC0_ASPOF</name>
<dbReference type="Proteomes" id="UP000243459">
    <property type="component" value="Chromosome 2"/>
</dbReference>
<gene>
    <name evidence="1" type="ORF">A4U43_C02F15420</name>
</gene>
<organism evidence="1 2">
    <name type="scientific">Asparagus officinalis</name>
    <name type="common">Garden asparagus</name>
    <dbReference type="NCBI Taxonomy" id="4686"/>
    <lineage>
        <taxon>Eukaryota</taxon>
        <taxon>Viridiplantae</taxon>
        <taxon>Streptophyta</taxon>
        <taxon>Embryophyta</taxon>
        <taxon>Tracheophyta</taxon>
        <taxon>Spermatophyta</taxon>
        <taxon>Magnoliopsida</taxon>
        <taxon>Liliopsida</taxon>
        <taxon>Asparagales</taxon>
        <taxon>Asparagaceae</taxon>
        <taxon>Asparagoideae</taxon>
        <taxon>Asparagus</taxon>
    </lineage>
</organism>
<keyword evidence="2" id="KW-1185">Reference proteome</keyword>
<reference evidence="2" key="1">
    <citation type="journal article" date="2017" name="Nat. Commun.">
        <title>The asparagus genome sheds light on the origin and evolution of a young Y chromosome.</title>
        <authorList>
            <person name="Harkess A."/>
            <person name="Zhou J."/>
            <person name="Xu C."/>
            <person name="Bowers J.E."/>
            <person name="Van der Hulst R."/>
            <person name="Ayyampalayam S."/>
            <person name="Mercati F."/>
            <person name="Riccardi P."/>
            <person name="McKain M.R."/>
            <person name="Kakrana A."/>
            <person name="Tang H."/>
            <person name="Ray J."/>
            <person name="Groenendijk J."/>
            <person name="Arikit S."/>
            <person name="Mathioni S.M."/>
            <person name="Nakano M."/>
            <person name="Shan H."/>
            <person name="Telgmann-Rauber A."/>
            <person name="Kanno A."/>
            <person name="Yue Z."/>
            <person name="Chen H."/>
            <person name="Li W."/>
            <person name="Chen Y."/>
            <person name="Xu X."/>
            <person name="Zhang Y."/>
            <person name="Luo S."/>
            <person name="Chen H."/>
            <person name="Gao J."/>
            <person name="Mao Z."/>
            <person name="Pires J.C."/>
            <person name="Luo M."/>
            <person name="Kudrna D."/>
            <person name="Wing R.A."/>
            <person name="Meyers B.C."/>
            <person name="Yi K."/>
            <person name="Kong H."/>
            <person name="Lavrijsen P."/>
            <person name="Sunseri F."/>
            <person name="Falavigna A."/>
            <person name="Ye Y."/>
            <person name="Leebens-Mack J.H."/>
            <person name="Chen G."/>
        </authorList>
    </citation>
    <scope>NUCLEOTIDE SEQUENCE [LARGE SCALE GENOMIC DNA]</scope>
    <source>
        <strain evidence="2">cv. DH0086</strain>
    </source>
</reference>
<evidence type="ECO:0000313" key="2">
    <source>
        <dbReference type="Proteomes" id="UP000243459"/>
    </source>
</evidence>
<accession>A0A5P1FJC0</accession>
<proteinExistence type="predicted"/>
<dbReference type="AlphaFoldDB" id="A0A5P1FJC0"/>
<dbReference type="Gramene" id="ONK78184">
    <property type="protein sequence ID" value="ONK78184"/>
    <property type="gene ID" value="A4U43_C02F15420"/>
</dbReference>
<dbReference type="EMBL" id="CM007382">
    <property type="protein sequence ID" value="ONK78184.1"/>
    <property type="molecule type" value="Genomic_DNA"/>
</dbReference>
<evidence type="ECO:0000313" key="1">
    <source>
        <dbReference type="EMBL" id="ONK78184.1"/>
    </source>
</evidence>